<evidence type="ECO:0000313" key="2">
    <source>
        <dbReference type="EMBL" id="RBO90626.1"/>
    </source>
</evidence>
<protein>
    <submittedName>
        <fullName evidence="2">Alpha/beta hydrolase family protein</fullName>
    </submittedName>
</protein>
<evidence type="ECO:0000259" key="1">
    <source>
        <dbReference type="Pfam" id="PF12697"/>
    </source>
</evidence>
<dbReference type="STRING" id="1210090.GCA_001613185_01606"/>
<feature type="domain" description="AB hydrolase-1" evidence="1">
    <location>
        <begin position="4"/>
        <end position="201"/>
    </location>
</feature>
<dbReference type="RefSeq" id="WP_170160764.1">
    <property type="nucleotide sequence ID" value="NZ_CP107943.1"/>
</dbReference>
<keyword evidence="3" id="KW-1185">Reference proteome</keyword>
<comment type="caution">
    <text evidence="2">The sequence shown here is derived from an EMBL/GenBank/DDBJ whole genome shotgun (WGS) entry which is preliminary data.</text>
</comment>
<dbReference type="Proteomes" id="UP000252586">
    <property type="component" value="Unassembled WGS sequence"/>
</dbReference>
<dbReference type="SUPFAM" id="SSF53474">
    <property type="entry name" value="alpha/beta-Hydrolases"/>
    <property type="match status" value="1"/>
</dbReference>
<proteinExistence type="predicted"/>
<accession>A0A366DKR1</accession>
<reference evidence="2 3" key="1">
    <citation type="submission" date="2018-06" db="EMBL/GenBank/DDBJ databases">
        <title>Genomic Encyclopedia of Type Strains, Phase IV (KMG-IV): sequencing the most valuable type-strain genomes for metagenomic binning, comparative biology and taxonomic classification.</title>
        <authorList>
            <person name="Goeker M."/>
        </authorList>
    </citation>
    <scope>NUCLEOTIDE SEQUENCE [LARGE SCALE GENOMIC DNA]</scope>
    <source>
        <strain evidence="2 3">DSM 44599</strain>
    </source>
</reference>
<gene>
    <name evidence="2" type="ORF">DFR74_10528</name>
</gene>
<dbReference type="Pfam" id="PF12697">
    <property type="entry name" value="Abhydrolase_6"/>
    <property type="match status" value="1"/>
</dbReference>
<dbReference type="Gene3D" id="3.40.50.1820">
    <property type="entry name" value="alpha/beta hydrolase"/>
    <property type="match status" value="1"/>
</dbReference>
<dbReference type="InterPro" id="IPR029058">
    <property type="entry name" value="AB_hydrolase_fold"/>
</dbReference>
<keyword evidence="2" id="KW-0378">Hydrolase</keyword>
<organism evidence="2 3">
    <name type="scientific">Nocardia puris</name>
    <dbReference type="NCBI Taxonomy" id="208602"/>
    <lineage>
        <taxon>Bacteria</taxon>
        <taxon>Bacillati</taxon>
        <taxon>Actinomycetota</taxon>
        <taxon>Actinomycetes</taxon>
        <taxon>Mycobacteriales</taxon>
        <taxon>Nocardiaceae</taxon>
        <taxon>Nocardia</taxon>
    </lineage>
</organism>
<sequence>MKRVVLVHGAATDGRIWDATVRELGRDVTVSRPDRPQSGDLATELEFLESRCAGAFLVGVSGGATLGLALAARGTPLAGALLHEPAAGSYAPGLLDSVAERFRVGGVEGFGRALYGPLWTRSCTSASAAVVGRELAMFRAFEPAPLGEVADRVTLTVGERSPAQRHRAVRAVAEALGTRVVVLPGVGHAVHLKNPRVLADAVRAAVGGAFASRRA</sequence>
<dbReference type="InterPro" id="IPR000073">
    <property type="entry name" value="AB_hydrolase_1"/>
</dbReference>
<evidence type="ECO:0000313" key="3">
    <source>
        <dbReference type="Proteomes" id="UP000252586"/>
    </source>
</evidence>
<dbReference type="AlphaFoldDB" id="A0A366DKR1"/>
<name>A0A366DKR1_9NOCA</name>
<dbReference type="EMBL" id="QNRE01000005">
    <property type="protein sequence ID" value="RBO90626.1"/>
    <property type="molecule type" value="Genomic_DNA"/>
</dbReference>
<dbReference type="GO" id="GO:0016787">
    <property type="term" value="F:hydrolase activity"/>
    <property type="evidence" value="ECO:0007669"/>
    <property type="project" value="UniProtKB-KW"/>
</dbReference>